<evidence type="ECO:0000313" key="2">
    <source>
        <dbReference type="Proteomes" id="UP000255297"/>
    </source>
</evidence>
<sequence>MSDIDINVETLLLVSLWDPICVFQGCFKIVTLQSHPSKEQYYIFRCEVRHATKMEFMKNAFSPDDYIVTHLYRQTQKICPDQEDDSHEFALYILKYALYTTIVEMLMNNPQKEHSLAMDDSFLDSLLDNIKPILNKEPLWSEPLKEIGFAVAMDFCPKEEMGKAAAKTLINGFIHEDENIH</sequence>
<dbReference type="AlphaFoldDB" id="A0A378LR91"/>
<dbReference type="Proteomes" id="UP000255297">
    <property type="component" value="Unassembled WGS sequence"/>
</dbReference>
<evidence type="ECO:0000313" key="1">
    <source>
        <dbReference type="EMBL" id="STY29313.1"/>
    </source>
</evidence>
<keyword evidence="2" id="KW-1185">Reference proteome</keyword>
<dbReference type="STRING" id="1122170.GCA_000701265_00988"/>
<proteinExistence type="predicted"/>
<protein>
    <submittedName>
        <fullName evidence="1">Uncharacterized protein</fullName>
    </submittedName>
</protein>
<dbReference type="OrthoDB" id="5651846at2"/>
<accession>A0A378LR91</accession>
<dbReference type="RefSeq" id="WP_031565768.1">
    <property type="nucleotide sequence ID" value="NZ_CAAAIS010000003.1"/>
</dbReference>
<name>A0A378LR91_9GAMM</name>
<dbReference type="EMBL" id="UGPB01000001">
    <property type="protein sequence ID" value="STY29313.1"/>
    <property type="molecule type" value="Genomic_DNA"/>
</dbReference>
<reference evidence="1 2" key="1">
    <citation type="submission" date="2018-06" db="EMBL/GenBank/DDBJ databases">
        <authorList>
            <consortium name="Pathogen Informatics"/>
            <person name="Doyle S."/>
        </authorList>
    </citation>
    <scope>NUCLEOTIDE SEQUENCE [LARGE SCALE GENOMIC DNA]</scope>
    <source>
        <strain evidence="1 2">NCTC11532</strain>
    </source>
</reference>
<organism evidence="1 2">
    <name type="scientific">Legionella wadsworthii</name>
    <dbReference type="NCBI Taxonomy" id="28088"/>
    <lineage>
        <taxon>Bacteria</taxon>
        <taxon>Pseudomonadati</taxon>
        <taxon>Pseudomonadota</taxon>
        <taxon>Gammaproteobacteria</taxon>
        <taxon>Legionellales</taxon>
        <taxon>Legionellaceae</taxon>
        <taxon>Legionella</taxon>
    </lineage>
</organism>
<gene>
    <name evidence="1" type="ORF">NCTC11532_01498</name>
</gene>